<feature type="domain" description="UvrD-like helicase C-terminal" evidence="6">
    <location>
        <begin position="695"/>
        <end position="782"/>
    </location>
</feature>
<keyword evidence="4" id="KW-0067">ATP-binding</keyword>
<dbReference type="Gene3D" id="3.40.50.300">
    <property type="entry name" value="P-loop containing nucleotide triphosphate hydrolases"/>
    <property type="match status" value="2"/>
</dbReference>
<sequence length="1434" mass="168458">MEQANVESEIRGRHFQLPFEFNDKDRLGPWEILLSESTINDLREILYNEDFKDMQLELPLTIEMVMKKLRQLSSGAWKKYGLQHEASSYDVPVYKVEFPDNNLKILWQVDYGFSIHKYLYMQHVKVWTITSSQEKFDTTLKALKRVHKIYTSEYIRRCSILRMSKDHVVLPDYFKDKGTRFTNNELDNDRLLEVHKMFVTNKFIPISKDLFRSLIQSGSDFAFLVSKTEYEIISDPTSAIVYGRSGTGKTTCIVFRQLVSYLKSQLYKTPSSRGNDEYLYKRQIFITLNPILCLRVKKYFSQLQKSAELGGEKLTKARFLKWKKDNDSNKELDDDNMHEEDDEKKILGEIPNSFRLLTDHHFPLFVTFNKFSEMLQGTYGIDTRMLTTKQVQRHDADNDNAYDEGEFRFRTPFASMSNASWAHFVDYNLFEKKYWPHFSDYYRKKLDCELVYSEFSIIKGTNIEVDYLSREEYRSMSTRKHPAFCHNRDEVYDLFERYEMMKSRNYDFDSVDRTLAILRATKTRTFGGPHIHEVYIDECQDNQIIDYELILKLFDRADSIFMAGDVAQCIARGSTFRFRDLYALIYQWNLKRDLTENIHYNPIKPKEFELNTNYRSHRGILELASSVIHLLWKFFPDSIDKFSPELSEVGGPQPLIIEDCQAGNLFAYRNDVENEDANIEFGASQVIIVRNETAKQRVKDINSNIGLVLTVFEAKGMEFNDVLLYNFFTDSTALLKWRVILSDLDDHSEGNREFSPEKHYILSSELKHLYVAITRAREHLWIFDEDAKLSESIRTYWEHKKLVKITNEIDIFTLTKKSSPSEWNFEGKAFFEQQKYEQAIFCFKRSRNEKAENLARAYHLQQIARTSFVSGFDEKTVRSNFKSAAEAFEECSRLPQAASCYENIGMYRKAGDFYSESQMFEPAARCYLEVKMWNVAGGYFEKAKLYDDAALAYKDGNLNDMITDLIRRHRQDINVETINQLNLHFRQEAGNLQSHNKLEEAADMLNRSVDDNDIVDGSKHLLRLCRDIVLKALIIGFASSSMQELRRLHSKASKTISKVKTHERYNSLDDESQSYISYFNKDLDIYDMVTELIKRQDINGETIRQLNIHFRQEADNLLSQNKFEEAADMLIRSVDIDENTINASQYLLCLCRAIVLKETITGFTSSSYLQELRRLQSKAAKAISKVKIQTKRSKSLMEESQLYISYINKDLNKIYECGQFFMKNEELVTEFFAVIMWLQFPSPSDINIKYWDERLQCLLRLCKLAFPYLAPQKKDKIAKISKVFEDIFFCFESKINNPRRRKISFYNPLYYLMDIKHKNNEANTNSWKVYDLDVVHQKISQFLISYIYDLISKVSQDGRDNLDIASIVCYDFASSGNCHSSNCQMHHVTPTPLLLFQRLKLAKLQYTVVRQLDVLYRQGLLKEKSREFLASQNW</sequence>
<dbReference type="Gene3D" id="1.25.40.10">
    <property type="entry name" value="Tetratricopeptide repeat domain"/>
    <property type="match status" value="1"/>
</dbReference>
<keyword evidence="2" id="KW-0378">Hydrolase</keyword>
<keyword evidence="3" id="KW-0347">Helicase</keyword>
<evidence type="ECO:0000256" key="2">
    <source>
        <dbReference type="ARBA" id="ARBA00022801"/>
    </source>
</evidence>
<evidence type="ECO:0000256" key="3">
    <source>
        <dbReference type="ARBA" id="ARBA00022806"/>
    </source>
</evidence>
<dbReference type="GO" id="GO:0005524">
    <property type="term" value="F:ATP binding"/>
    <property type="evidence" value="ECO:0007669"/>
    <property type="project" value="UniProtKB-KW"/>
</dbReference>
<dbReference type="InterPro" id="IPR014016">
    <property type="entry name" value="UvrD-like_ATP-bd"/>
</dbReference>
<dbReference type="Proteomes" id="UP000789375">
    <property type="component" value="Unassembled WGS sequence"/>
</dbReference>
<dbReference type="Pfam" id="PF13361">
    <property type="entry name" value="UvrD_C"/>
    <property type="match status" value="1"/>
</dbReference>
<dbReference type="PANTHER" id="PTHR21529:SF4">
    <property type="entry name" value="TPR AND ANKYRIN REPEAT-CONTAINING PROTEIN 1"/>
    <property type="match status" value="1"/>
</dbReference>
<dbReference type="GO" id="GO:0016787">
    <property type="term" value="F:hydrolase activity"/>
    <property type="evidence" value="ECO:0007669"/>
    <property type="project" value="UniProtKB-KW"/>
</dbReference>
<dbReference type="InterPro" id="IPR014017">
    <property type="entry name" value="DNA_helicase_UvrD-like_C"/>
</dbReference>
<dbReference type="SUPFAM" id="SSF52540">
    <property type="entry name" value="P-loop containing nucleoside triphosphate hydrolases"/>
    <property type="match status" value="1"/>
</dbReference>
<dbReference type="EMBL" id="CAJVPP010002533">
    <property type="protein sequence ID" value="CAG8603421.1"/>
    <property type="molecule type" value="Genomic_DNA"/>
</dbReference>
<name>A0A9N9CKN2_FUNMO</name>
<evidence type="ECO:0000313" key="8">
    <source>
        <dbReference type="Proteomes" id="UP000789375"/>
    </source>
</evidence>
<dbReference type="InterPro" id="IPR039904">
    <property type="entry name" value="TRANK1"/>
</dbReference>
<evidence type="ECO:0000256" key="1">
    <source>
        <dbReference type="ARBA" id="ARBA00022741"/>
    </source>
</evidence>
<dbReference type="InterPro" id="IPR011990">
    <property type="entry name" value="TPR-like_helical_dom_sf"/>
</dbReference>
<keyword evidence="8" id="KW-1185">Reference proteome</keyword>
<dbReference type="InterPro" id="IPR013986">
    <property type="entry name" value="DExx_box_DNA_helicase_dom_sf"/>
</dbReference>
<dbReference type="InterPro" id="IPR027417">
    <property type="entry name" value="P-loop_NTPase"/>
</dbReference>
<gene>
    <name evidence="7" type="ORF">FMOSSE_LOCUS9071</name>
</gene>
<organism evidence="7 8">
    <name type="scientific">Funneliformis mosseae</name>
    <name type="common">Endomycorrhizal fungus</name>
    <name type="synonym">Glomus mosseae</name>
    <dbReference type="NCBI Taxonomy" id="27381"/>
    <lineage>
        <taxon>Eukaryota</taxon>
        <taxon>Fungi</taxon>
        <taxon>Fungi incertae sedis</taxon>
        <taxon>Mucoromycota</taxon>
        <taxon>Glomeromycotina</taxon>
        <taxon>Glomeromycetes</taxon>
        <taxon>Glomerales</taxon>
        <taxon>Glomeraceae</taxon>
        <taxon>Funneliformis</taxon>
    </lineage>
</organism>
<evidence type="ECO:0000259" key="6">
    <source>
        <dbReference type="Pfam" id="PF13361"/>
    </source>
</evidence>
<feature type="domain" description="UvrD-like helicase ATP-binding" evidence="5">
    <location>
        <begin position="482"/>
        <end position="570"/>
    </location>
</feature>
<dbReference type="Gene3D" id="1.10.10.160">
    <property type="match status" value="1"/>
</dbReference>
<proteinExistence type="predicted"/>
<dbReference type="GO" id="GO:0004386">
    <property type="term" value="F:helicase activity"/>
    <property type="evidence" value="ECO:0007669"/>
    <property type="project" value="UniProtKB-KW"/>
</dbReference>
<protein>
    <submittedName>
        <fullName evidence="7">5444_t:CDS:1</fullName>
    </submittedName>
</protein>
<evidence type="ECO:0000259" key="5">
    <source>
        <dbReference type="Pfam" id="PF00580"/>
    </source>
</evidence>
<reference evidence="7" key="1">
    <citation type="submission" date="2021-06" db="EMBL/GenBank/DDBJ databases">
        <authorList>
            <person name="Kallberg Y."/>
            <person name="Tangrot J."/>
            <person name="Rosling A."/>
        </authorList>
    </citation>
    <scope>NUCLEOTIDE SEQUENCE</scope>
    <source>
        <strain evidence="7">87-6 pot B 2015</strain>
    </source>
</reference>
<dbReference type="SUPFAM" id="SSF48452">
    <property type="entry name" value="TPR-like"/>
    <property type="match status" value="2"/>
</dbReference>
<dbReference type="PANTHER" id="PTHR21529">
    <property type="entry name" value="MAMMARY TURMOR VIRUS RECEPTOR HOMOLOG 1, 2 MTVR1, 2"/>
    <property type="match status" value="1"/>
</dbReference>
<comment type="caution">
    <text evidence="7">The sequence shown here is derived from an EMBL/GenBank/DDBJ whole genome shotgun (WGS) entry which is preliminary data.</text>
</comment>
<dbReference type="Pfam" id="PF00580">
    <property type="entry name" value="UvrD-helicase"/>
    <property type="match status" value="1"/>
</dbReference>
<evidence type="ECO:0000256" key="4">
    <source>
        <dbReference type="ARBA" id="ARBA00022840"/>
    </source>
</evidence>
<accession>A0A9N9CKN2</accession>
<keyword evidence="1" id="KW-0547">Nucleotide-binding</keyword>
<evidence type="ECO:0000313" key="7">
    <source>
        <dbReference type="EMBL" id="CAG8603421.1"/>
    </source>
</evidence>